<sequence>MGVKNYLRLPFDEILRYLSLDCVISDFFMPWTYDVAFAHGVPRLAFDGFSFFTRCLLEDAYVKQNPMHDLAPDAQTFILHSLPDSLEFLRSQFPDPDEFAKNTTLYRIWNEALEVNQKSYGMVVNSFYELEPDYAEPFGK</sequence>
<dbReference type="Gene3D" id="3.40.50.2000">
    <property type="entry name" value="Glycogen Phosphorylase B"/>
    <property type="match status" value="1"/>
</dbReference>
<keyword evidence="2" id="KW-0808">Transferase</keyword>
<evidence type="ECO:0000313" key="3">
    <source>
        <dbReference type="EMBL" id="KAK8921160.1"/>
    </source>
</evidence>
<accession>A0AAP0FWU6</accession>
<gene>
    <name evidence="3" type="primary">GT7</name>
    <name evidence="3" type="ORF">KSP39_PZI020211</name>
</gene>
<proteinExistence type="inferred from homology"/>
<comment type="similarity">
    <text evidence="1">Belongs to the UDP-glycosyltransferase family.</text>
</comment>
<protein>
    <submittedName>
        <fullName evidence="3">UDP-glucose flavonoid 3-O-glucosyltransferase 7</fullName>
    </submittedName>
</protein>
<evidence type="ECO:0000256" key="2">
    <source>
        <dbReference type="ARBA" id="ARBA00022676"/>
    </source>
</evidence>
<dbReference type="AlphaFoldDB" id="A0AAP0FWU6"/>
<reference evidence="3 4" key="1">
    <citation type="journal article" date="2022" name="Nat. Plants">
        <title>Genomes of leafy and leafless Platanthera orchids illuminate the evolution of mycoheterotrophy.</title>
        <authorList>
            <person name="Li M.H."/>
            <person name="Liu K.W."/>
            <person name="Li Z."/>
            <person name="Lu H.C."/>
            <person name="Ye Q.L."/>
            <person name="Zhang D."/>
            <person name="Wang J.Y."/>
            <person name="Li Y.F."/>
            <person name="Zhong Z.M."/>
            <person name="Liu X."/>
            <person name="Yu X."/>
            <person name="Liu D.K."/>
            <person name="Tu X.D."/>
            <person name="Liu B."/>
            <person name="Hao Y."/>
            <person name="Liao X.Y."/>
            <person name="Jiang Y.T."/>
            <person name="Sun W.H."/>
            <person name="Chen J."/>
            <person name="Chen Y.Q."/>
            <person name="Ai Y."/>
            <person name="Zhai J.W."/>
            <person name="Wu S.S."/>
            <person name="Zhou Z."/>
            <person name="Hsiao Y.Y."/>
            <person name="Wu W.L."/>
            <person name="Chen Y.Y."/>
            <person name="Lin Y.F."/>
            <person name="Hsu J.L."/>
            <person name="Li C.Y."/>
            <person name="Wang Z.W."/>
            <person name="Zhao X."/>
            <person name="Zhong W.Y."/>
            <person name="Ma X.K."/>
            <person name="Ma L."/>
            <person name="Huang J."/>
            <person name="Chen G.Z."/>
            <person name="Huang M.Z."/>
            <person name="Huang L."/>
            <person name="Peng D.H."/>
            <person name="Luo Y.B."/>
            <person name="Zou S.Q."/>
            <person name="Chen S.P."/>
            <person name="Lan S."/>
            <person name="Tsai W.C."/>
            <person name="Van de Peer Y."/>
            <person name="Liu Z.J."/>
        </authorList>
    </citation>
    <scope>NUCLEOTIDE SEQUENCE [LARGE SCALE GENOMIC DNA]</scope>
    <source>
        <strain evidence="3">Lor287</strain>
    </source>
</reference>
<dbReference type="GO" id="GO:0035251">
    <property type="term" value="F:UDP-glucosyltransferase activity"/>
    <property type="evidence" value="ECO:0007669"/>
    <property type="project" value="TreeGrafter"/>
</dbReference>
<name>A0AAP0FWU6_9ASPA</name>
<dbReference type="PANTHER" id="PTHR48047">
    <property type="entry name" value="GLYCOSYLTRANSFERASE"/>
    <property type="match status" value="1"/>
</dbReference>
<dbReference type="SUPFAM" id="SSF53756">
    <property type="entry name" value="UDP-Glycosyltransferase/glycogen phosphorylase"/>
    <property type="match status" value="1"/>
</dbReference>
<comment type="caution">
    <text evidence="3">The sequence shown here is derived from an EMBL/GenBank/DDBJ whole genome shotgun (WGS) entry which is preliminary data.</text>
</comment>
<keyword evidence="2" id="KW-0328">Glycosyltransferase</keyword>
<evidence type="ECO:0000313" key="4">
    <source>
        <dbReference type="Proteomes" id="UP001418222"/>
    </source>
</evidence>
<evidence type="ECO:0000256" key="1">
    <source>
        <dbReference type="ARBA" id="ARBA00009995"/>
    </source>
</evidence>
<dbReference type="Proteomes" id="UP001418222">
    <property type="component" value="Unassembled WGS sequence"/>
</dbReference>
<dbReference type="PANTHER" id="PTHR48047:SF45">
    <property type="entry name" value="SCOPOLETIN GLUCOSYLTRANSFERASE-LIKE"/>
    <property type="match status" value="1"/>
</dbReference>
<organism evidence="3 4">
    <name type="scientific">Platanthera zijinensis</name>
    <dbReference type="NCBI Taxonomy" id="2320716"/>
    <lineage>
        <taxon>Eukaryota</taxon>
        <taxon>Viridiplantae</taxon>
        <taxon>Streptophyta</taxon>
        <taxon>Embryophyta</taxon>
        <taxon>Tracheophyta</taxon>
        <taxon>Spermatophyta</taxon>
        <taxon>Magnoliopsida</taxon>
        <taxon>Liliopsida</taxon>
        <taxon>Asparagales</taxon>
        <taxon>Orchidaceae</taxon>
        <taxon>Orchidoideae</taxon>
        <taxon>Orchideae</taxon>
        <taxon>Orchidinae</taxon>
        <taxon>Platanthera</taxon>
    </lineage>
</organism>
<keyword evidence="4" id="KW-1185">Reference proteome</keyword>
<dbReference type="EMBL" id="JBBWWQ010000018">
    <property type="protein sequence ID" value="KAK8921160.1"/>
    <property type="molecule type" value="Genomic_DNA"/>
</dbReference>